<reference evidence="2" key="1">
    <citation type="submission" date="2020-03" db="EMBL/GenBank/DDBJ databases">
        <title>A transcriptome and proteome of the tick Rhipicephalus microplus shaped by the genetic composition of its hosts and developmental stage.</title>
        <authorList>
            <person name="Garcia G.R."/>
            <person name="Ribeiro J.M.C."/>
            <person name="Maruyama S.R."/>
            <person name="Gardinasse L.G."/>
            <person name="Nelson K."/>
            <person name="Ferreira B.R."/>
            <person name="Andrade T.G."/>
            <person name="Santos I.K.F.M."/>
        </authorList>
    </citation>
    <scope>NUCLEOTIDE SEQUENCE</scope>
    <source>
        <strain evidence="2">NSGR</strain>
        <tissue evidence="2">Salivary glands</tissue>
    </source>
</reference>
<dbReference type="PANTHER" id="PTHR37984:SF15">
    <property type="entry name" value="INTEGRASE CATALYTIC DOMAIN-CONTAINING PROTEIN"/>
    <property type="match status" value="1"/>
</dbReference>
<dbReference type="PANTHER" id="PTHR37984">
    <property type="entry name" value="PROTEIN CBG26694"/>
    <property type="match status" value="1"/>
</dbReference>
<evidence type="ECO:0000259" key="1">
    <source>
        <dbReference type="Pfam" id="PF22938"/>
    </source>
</evidence>
<evidence type="ECO:0000313" key="2">
    <source>
        <dbReference type="EMBL" id="NIE47574.1"/>
    </source>
</evidence>
<dbReference type="InterPro" id="IPR050951">
    <property type="entry name" value="Retrovirus_Pol_polyprotein"/>
</dbReference>
<feature type="domain" description="Integrase p58-like C-terminal" evidence="1">
    <location>
        <begin position="130"/>
        <end position="169"/>
    </location>
</feature>
<dbReference type="InterPro" id="IPR054465">
    <property type="entry name" value="Integrase_p58-like_C"/>
</dbReference>
<dbReference type="InterPro" id="IPR036397">
    <property type="entry name" value="RNaseH_sf"/>
</dbReference>
<sequence>MIAAYIQPDHKNWDVVLPFVTFAYNTAIQRTTGYSPFYLVYGRSPTTFLDVSFFTCQVNSSPSSSEEYVSRLAQCRQRARINTEARQEDRKLVYDESHRDVSFQPGDEVLLLTPVRTPGLCDKFQPRFIGPYTVLEETSPVNYRVTPLVAPADRRYRTTEVVHVSRMKPFMRRSLSP</sequence>
<dbReference type="GO" id="GO:0003676">
    <property type="term" value="F:nucleic acid binding"/>
    <property type="evidence" value="ECO:0007669"/>
    <property type="project" value="InterPro"/>
</dbReference>
<dbReference type="EMBL" id="GIKN01005301">
    <property type="protein sequence ID" value="NIE47574.1"/>
    <property type="molecule type" value="Transcribed_RNA"/>
</dbReference>
<dbReference type="Pfam" id="PF22938">
    <property type="entry name" value="Integrase_p58_C"/>
    <property type="match status" value="1"/>
</dbReference>
<proteinExistence type="predicted"/>
<dbReference type="Gene3D" id="3.30.420.10">
    <property type="entry name" value="Ribonuclease H-like superfamily/Ribonuclease H"/>
    <property type="match status" value="1"/>
</dbReference>
<protein>
    <submittedName>
        <fullName evidence="2">Putative tick transposon</fullName>
    </submittedName>
</protein>
<dbReference type="AlphaFoldDB" id="A0A6G5A9E3"/>
<organism evidence="2">
    <name type="scientific">Rhipicephalus microplus</name>
    <name type="common">Cattle tick</name>
    <name type="synonym">Boophilus microplus</name>
    <dbReference type="NCBI Taxonomy" id="6941"/>
    <lineage>
        <taxon>Eukaryota</taxon>
        <taxon>Metazoa</taxon>
        <taxon>Ecdysozoa</taxon>
        <taxon>Arthropoda</taxon>
        <taxon>Chelicerata</taxon>
        <taxon>Arachnida</taxon>
        <taxon>Acari</taxon>
        <taxon>Parasitiformes</taxon>
        <taxon>Ixodida</taxon>
        <taxon>Ixodoidea</taxon>
        <taxon>Ixodidae</taxon>
        <taxon>Rhipicephalinae</taxon>
        <taxon>Rhipicephalus</taxon>
        <taxon>Boophilus</taxon>
    </lineage>
</organism>
<name>A0A6G5A9E3_RHIMP</name>
<accession>A0A6G5A9E3</accession>